<dbReference type="InterPro" id="IPR002219">
    <property type="entry name" value="PKC_DAG/PE"/>
</dbReference>
<feature type="region of interest" description="Disordered" evidence="1">
    <location>
        <begin position="801"/>
        <end position="831"/>
    </location>
</feature>
<dbReference type="InterPro" id="IPR001194">
    <property type="entry name" value="cDENN_dom"/>
</dbReference>
<name>A0A1Y2B0S5_9FUNG</name>
<feature type="region of interest" description="Disordered" evidence="1">
    <location>
        <begin position="681"/>
        <end position="708"/>
    </location>
</feature>
<dbReference type="PROSITE" id="PS50211">
    <property type="entry name" value="DENN"/>
    <property type="match status" value="1"/>
</dbReference>
<dbReference type="Gene3D" id="3.40.50.11500">
    <property type="match status" value="1"/>
</dbReference>
<accession>A0A1Y2B0S5</accession>
<dbReference type="Pfam" id="PF03455">
    <property type="entry name" value="dDENN"/>
    <property type="match status" value="1"/>
</dbReference>
<dbReference type="Gene3D" id="3.30.450.200">
    <property type="match status" value="1"/>
</dbReference>
<dbReference type="GO" id="GO:0031410">
    <property type="term" value="C:cytoplasmic vesicle"/>
    <property type="evidence" value="ECO:0007669"/>
    <property type="project" value="TreeGrafter"/>
</dbReference>
<comment type="caution">
    <text evidence="4">The sequence shown here is derived from an EMBL/GenBank/DDBJ whole genome shotgun (WGS) entry which is preliminary data.</text>
</comment>
<sequence>MTLPIRLCDYFFVAGFPPDGSTHVELLRSETFEKPHPKPIAKPKPSVQYESDDGGDSDTPLSLLAARLKPKNSELRRSNSAARFFGGLLHPSSRSRHASDVSNIEQDPGAMTPAQSKMKRTHPLEYKYSSKILQRFPEKDWSDRERFPENVHMFCFPNGLQFRHEPDTPPESTCHSFVVSSEQGDKSFGVCLTFYERIQEPVASQLEEIIDEWRQECIATTDLEYLQYLQSQLADNQERILKVNSNQFPDISLDEREDIRSDAEEKCALYRELIQGMEKVMPVDMENVYVPRCVGLVGRWPFYDVFGDWLKAVVRIVKGVENENGGNGGSGSLDEILGAGNKLNIPLERLLTNFLYEVPLPPPGRVEVKITVGRYNLFCSRPPVNSIQALQNFSLYPLFRALSVSNIVSIFEHAMTEKRILFLSSHYSMLTLACESIVLLLYPFTWQHHYVPILPAEGIKILQATMPFIIGVHKEYYYKADELDADWKTDLCIVDLDTNTLDSDNPPPQIPPRDRRKLIARLLKYTGAPPLPPSSSQKHKHPQTHPEPTPKGIPLQTRTAYPLGKLVPRTNVSRRWLAQVEADATAKDDADGMDEGEDDESVLSRRQSTKSLLQSHESISPTNTEPVPPLPVAQSHPEIPSGSRGSLDNIRQGIKFRFGIPVLRGKGVVLKTLSMDEGASVGVSSEPVQSSPPPLSPLPGAAASGVGSVDDDLRRFGEELRKGEDKSGSSILRAANAINSENPPKQFEDPTVVSAVSSNNTSGSRRVPVNYAPSITSSVTTGPTTYYDPSIKQSAPSIVESQISMSRPPQSRPFSPRSKGRHHGNQPKPTLTEGHAFTLIHFDPSTATTLSSNDDLLFSPQNTVAEEYNESESAELPATTGRPSNTSNQNTTPHNTFRRGSILNSLARTSKSIGNLAHVTSPTKRGSLSAVQPLKSPTGSESILSQKSGDSPTATAASSNQLVSSKAALNSGKHFMPWKGDSNDRPEDSLVCRLCLDPLGREGETTASALKCQYCKATIHTSCLPLIEGSPCITFFNEKKIQYSFFKVFTSLLKSYRQFLVMPEKLRLAKEQEGGGSSSEAANIVGLDLMPEDWFRKADFLASADRETRAYLTHIVETQNFVQFTLERVELPESDYEILFFDESIKAKLNRSKLKFSKETTPFLKDGAYSIRATITALAPNLDGLDQTKTYSTSLFPLIIDKSLLGTPRKANPLVTEADQNMMRSHTNELVNRTHMATTKRKQDFSKWMRMKLKNFQRPENRLNVKDLTEDERDKLFEEKVKGVNECIAGYESAHLASQTNAELQAAIEALHTQQYLLIDMTEAHLIDADNQGAYKSVTNRLLQVMTLYKEHLFALENPEYAHPRSVSAKRQFHADSPTLTRTASPDQMSIAASIPVSVRSRSESLRKPQQQQGSGGISAMPSPNTSTRAMRSPSAGLATEKKQLPPLPASPPIFEEHQPSSTPPQHPESPHSDDSSTPPATISDTPIQTQQRPVSSHILPPQVRPRSESMNSAESRKNHHHHSRHRSKSSQKSSAPPRSPASRLADDGTTSSIHSAEGRGSAAALPKYITRVDSTTSTTPPNGGGTESPAATGGGTRSPRKKSIAESIDSIVLKALGNSETGRSGDAIDEMAKAQEELEALVRSTRLSKGARRSSTGSIGSTETPPKAVVVGGVGGGSKFKHISEGDVVGLDASREADKLL</sequence>
<feature type="region of interest" description="Disordered" evidence="1">
    <location>
        <begin position="1644"/>
        <end position="1671"/>
    </location>
</feature>
<feature type="region of interest" description="Disordered" evidence="1">
    <location>
        <begin position="529"/>
        <end position="557"/>
    </location>
</feature>
<dbReference type="PROSITE" id="PS50081">
    <property type="entry name" value="ZF_DAG_PE_2"/>
    <property type="match status" value="1"/>
</dbReference>
<dbReference type="InterPro" id="IPR043153">
    <property type="entry name" value="DENN_C"/>
</dbReference>
<feature type="compositionally biased region" description="Polar residues" evidence="1">
    <location>
        <begin position="1476"/>
        <end position="1495"/>
    </location>
</feature>
<feature type="compositionally biased region" description="Polar residues" evidence="1">
    <location>
        <begin position="604"/>
        <end position="625"/>
    </location>
</feature>
<feature type="region of interest" description="Disordered" evidence="1">
    <location>
        <begin position="1367"/>
        <end position="1606"/>
    </location>
</feature>
<evidence type="ECO:0000313" key="5">
    <source>
        <dbReference type="Proteomes" id="UP000193642"/>
    </source>
</evidence>
<dbReference type="PANTHER" id="PTHR12296:SF21">
    <property type="entry name" value="DENN DOMAIN-CONTAINING PROTEIN 3"/>
    <property type="match status" value="1"/>
</dbReference>
<dbReference type="Pfam" id="PF03456">
    <property type="entry name" value="uDENN"/>
    <property type="match status" value="1"/>
</dbReference>
<protein>
    <submittedName>
        <fullName evidence="4">DENN-domain-containing protein</fullName>
    </submittedName>
</protein>
<dbReference type="Pfam" id="PF02141">
    <property type="entry name" value="DENN"/>
    <property type="match status" value="1"/>
</dbReference>
<dbReference type="Proteomes" id="UP000193642">
    <property type="component" value="Unassembled WGS sequence"/>
</dbReference>
<feature type="domain" description="UDENN" evidence="3">
    <location>
        <begin position="114"/>
        <end position="624"/>
    </location>
</feature>
<evidence type="ECO:0000313" key="4">
    <source>
        <dbReference type="EMBL" id="ORY28412.1"/>
    </source>
</evidence>
<feature type="compositionally biased region" description="Polar residues" evidence="1">
    <location>
        <begin position="1378"/>
        <end position="1388"/>
    </location>
</feature>
<reference evidence="4 5" key="1">
    <citation type="submission" date="2016-07" db="EMBL/GenBank/DDBJ databases">
        <title>Pervasive Adenine N6-methylation of Active Genes in Fungi.</title>
        <authorList>
            <consortium name="DOE Joint Genome Institute"/>
            <person name="Mondo S.J."/>
            <person name="Dannebaum R.O."/>
            <person name="Kuo R.C."/>
            <person name="Labutti K."/>
            <person name="Haridas S."/>
            <person name="Kuo A."/>
            <person name="Salamov A."/>
            <person name="Ahrendt S.R."/>
            <person name="Lipzen A."/>
            <person name="Sullivan W."/>
            <person name="Andreopoulos W.B."/>
            <person name="Clum A."/>
            <person name="Lindquist E."/>
            <person name="Daum C."/>
            <person name="Ramamoorthy G.K."/>
            <person name="Gryganskyi A."/>
            <person name="Culley D."/>
            <person name="Magnuson J.K."/>
            <person name="James T.Y."/>
            <person name="O'Malley M.A."/>
            <person name="Stajich J.E."/>
            <person name="Spatafora J.W."/>
            <person name="Visel A."/>
            <person name="Grigoriev I.V."/>
        </authorList>
    </citation>
    <scope>NUCLEOTIDE SEQUENCE [LARGE SCALE GENOMIC DNA]</scope>
    <source>
        <strain evidence="4 5">JEL800</strain>
    </source>
</reference>
<dbReference type="SMART" id="SM00800">
    <property type="entry name" value="uDENN"/>
    <property type="match status" value="1"/>
</dbReference>
<dbReference type="InterPro" id="IPR005113">
    <property type="entry name" value="uDENN_dom"/>
</dbReference>
<feature type="compositionally biased region" description="Gly residues" evidence="1">
    <location>
        <begin position="1583"/>
        <end position="1597"/>
    </location>
</feature>
<feature type="compositionally biased region" description="Acidic residues" evidence="1">
    <location>
        <begin position="591"/>
        <end position="601"/>
    </location>
</feature>
<feature type="region of interest" description="Disordered" evidence="1">
    <location>
        <begin position="34"/>
        <end position="59"/>
    </location>
</feature>
<evidence type="ECO:0000259" key="3">
    <source>
        <dbReference type="PROSITE" id="PS50211"/>
    </source>
</evidence>
<dbReference type="InterPro" id="IPR005112">
    <property type="entry name" value="dDENN_dom"/>
</dbReference>
<feature type="region of interest" description="Disordered" evidence="1">
    <location>
        <begin position="583"/>
        <end position="647"/>
    </location>
</feature>
<dbReference type="InterPro" id="IPR051696">
    <property type="entry name" value="DENN_Domain_GEFs"/>
</dbReference>
<dbReference type="SMART" id="SM00799">
    <property type="entry name" value="DENN"/>
    <property type="match status" value="1"/>
</dbReference>
<dbReference type="InterPro" id="IPR037516">
    <property type="entry name" value="Tripartite_DENN"/>
</dbReference>
<dbReference type="EMBL" id="MCGO01000095">
    <property type="protein sequence ID" value="ORY28412.1"/>
    <property type="molecule type" value="Genomic_DNA"/>
</dbReference>
<dbReference type="OrthoDB" id="6019893at2759"/>
<feature type="region of interest" description="Disordered" evidence="1">
    <location>
        <begin position="865"/>
        <end position="898"/>
    </location>
</feature>
<gene>
    <name evidence="4" type="ORF">BCR33DRAFT_725114</name>
</gene>
<evidence type="ECO:0000259" key="2">
    <source>
        <dbReference type="PROSITE" id="PS50081"/>
    </source>
</evidence>
<proteinExistence type="predicted"/>
<feature type="compositionally biased region" description="Polar residues" evidence="1">
    <location>
        <begin position="881"/>
        <end position="895"/>
    </location>
</feature>
<dbReference type="PANTHER" id="PTHR12296">
    <property type="entry name" value="DENN DOMAIN-CONTAINING PROTEIN 4"/>
    <property type="match status" value="1"/>
</dbReference>
<feature type="compositionally biased region" description="Low complexity" evidence="1">
    <location>
        <begin position="1531"/>
        <end position="1544"/>
    </location>
</feature>
<feature type="compositionally biased region" description="Low complexity" evidence="1">
    <location>
        <begin position="806"/>
        <end position="817"/>
    </location>
</feature>
<feature type="compositionally biased region" description="Polar residues" evidence="1">
    <location>
        <begin position="1654"/>
        <end position="1665"/>
    </location>
</feature>
<organism evidence="4 5">
    <name type="scientific">Rhizoclosmatium globosum</name>
    <dbReference type="NCBI Taxonomy" id="329046"/>
    <lineage>
        <taxon>Eukaryota</taxon>
        <taxon>Fungi</taxon>
        <taxon>Fungi incertae sedis</taxon>
        <taxon>Chytridiomycota</taxon>
        <taxon>Chytridiomycota incertae sedis</taxon>
        <taxon>Chytridiomycetes</taxon>
        <taxon>Chytridiales</taxon>
        <taxon>Chytriomycetaceae</taxon>
        <taxon>Rhizoclosmatium</taxon>
    </lineage>
</organism>
<evidence type="ECO:0000256" key="1">
    <source>
        <dbReference type="SAM" id="MobiDB-lite"/>
    </source>
</evidence>
<feature type="compositionally biased region" description="Basic residues" evidence="1">
    <location>
        <begin position="1518"/>
        <end position="1530"/>
    </location>
</feature>
<feature type="region of interest" description="Disordered" evidence="1">
    <location>
        <begin position="92"/>
        <end position="120"/>
    </location>
</feature>
<feature type="domain" description="Phorbol-ester/DAG-type" evidence="2">
    <location>
        <begin position="973"/>
        <end position="1032"/>
    </location>
</feature>
<dbReference type="GO" id="GO:0032483">
    <property type="term" value="P:regulation of Rab protein signal transduction"/>
    <property type="evidence" value="ECO:0007669"/>
    <property type="project" value="TreeGrafter"/>
</dbReference>
<keyword evidence="5" id="KW-1185">Reference proteome</keyword>
<feature type="region of interest" description="Disordered" evidence="1">
    <location>
        <begin position="918"/>
        <end position="961"/>
    </location>
</feature>